<dbReference type="GO" id="GO:0009279">
    <property type="term" value="C:cell outer membrane"/>
    <property type="evidence" value="ECO:0007669"/>
    <property type="project" value="UniProtKB-SubCell"/>
</dbReference>
<evidence type="ECO:0000256" key="3">
    <source>
        <dbReference type="ARBA" id="ARBA00023237"/>
    </source>
</evidence>
<dbReference type="AlphaFoldDB" id="A0A5S9NUP5"/>
<keyword evidence="2 4" id="KW-0472">Membrane</keyword>
<organism evidence="7 8">
    <name type="scientific">BD1-7 clade bacterium</name>
    <dbReference type="NCBI Taxonomy" id="2029982"/>
    <lineage>
        <taxon>Bacteria</taxon>
        <taxon>Pseudomonadati</taxon>
        <taxon>Pseudomonadota</taxon>
        <taxon>Gammaproteobacteria</taxon>
        <taxon>Cellvibrionales</taxon>
        <taxon>Spongiibacteraceae</taxon>
        <taxon>BD1-7 clade</taxon>
    </lineage>
</organism>
<proteinExistence type="predicted"/>
<evidence type="ECO:0000256" key="2">
    <source>
        <dbReference type="ARBA" id="ARBA00023136"/>
    </source>
</evidence>
<evidence type="ECO:0000256" key="5">
    <source>
        <dbReference type="SAM" id="SignalP"/>
    </source>
</evidence>
<protein>
    <submittedName>
        <fullName evidence="7">Outer membrane porin F</fullName>
    </submittedName>
</protein>
<dbReference type="PANTHER" id="PTHR30329:SF21">
    <property type="entry name" value="LIPOPROTEIN YIAD-RELATED"/>
    <property type="match status" value="1"/>
</dbReference>
<dbReference type="EMBL" id="CACSII010000003">
    <property type="protein sequence ID" value="CAA0094416.1"/>
    <property type="molecule type" value="Genomic_DNA"/>
</dbReference>
<dbReference type="InterPro" id="IPR006664">
    <property type="entry name" value="OMP_bac"/>
</dbReference>
<accession>A0A5S9NUP5</accession>
<name>A0A5S9NUP5_9GAMM</name>
<dbReference type="Proteomes" id="UP000434580">
    <property type="component" value="Unassembled WGS sequence"/>
</dbReference>
<dbReference type="CDD" id="cd07185">
    <property type="entry name" value="OmpA_C-like"/>
    <property type="match status" value="1"/>
</dbReference>
<feature type="signal peptide" evidence="5">
    <location>
        <begin position="1"/>
        <end position="25"/>
    </location>
</feature>
<dbReference type="InterPro" id="IPR036737">
    <property type="entry name" value="OmpA-like_sf"/>
</dbReference>
<keyword evidence="3" id="KW-0998">Cell outer membrane</keyword>
<keyword evidence="5" id="KW-0732">Signal</keyword>
<comment type="subcellular location">
    <subcellularLocation>
        <location evidence="1">Cell outer membrane</location>
    </subcellularLocation>
</comment>
<evidence type="ECO:0000256" key="1">
    <source>
        <dbReference type="ARBA" id="ARBA00004442"/>
    </source>
</evidence>
<dbReference type="Gene3D" id="3.30.1330.60">
    <property type="entry name" value="OmpA-like domain"/>
    <property type="match status" value="1"/>
</dbReference>
<evidence type="ECO:0000313" key="8">
    <source>
        <dbReference type="Proteomes" id="UP000434580"/>
    </source>
</evidence>
<feature type="chain" id="PRO_5030137961" evidence="5">
    <location>
        <begin position="26"/>
        <end position="213"/>
    </location>
</feature>
<dbReference type="PANTHER" id="PTHR30329">
    <property type="entry name" value="STATOR ELEMENT OF FLAGELLAR MOTOR COMPLEX"/>
    <property type="match status" value="1"/>
</dbReference>
<dbReference type="PRINTS" id="PR01021">
    <property type="entry name" value="OMPADOMAIN"/>
</dbReference>
<reference evidence="7 8" key="1">
    <citation type="submission" date="2019-11" db="EMBL/GenBank/DDBJ databases">
        <authorList>
            <person name="Holert J."/>
        </authorList>
    </citation>
    <scope>NUCLEOTIDE SEQUENCE [LARGE SCALE GENOMIC DNA]</scope>
    <source>
        <strain evidence="7">BC5_2</strain>
    </source>
</reference>
<feature type="domain" description="OmpA-like" evidence="6">
    <location>
        <begin position="59"/>
        <end position="175"/>
    </location>
</feature>
<dbReference type="OrthoDB" id="9782229at2"/>
<sequence>MAAVKTIPLLAVMLLIAMISGCASNQDLMAEYGPLSCPVETVVVESEVAVERDAYFRYNMDKLDWRQSVYFASGQSRLRGPDETQVAVNIKTLNRYPIFNVLIKGFTDSVGSTEFNAKLSMRRVLSVSELLKEKGIQGARIYISALGEQAPLNGDLTAADRAVNRRVDMVLLGPNETDDFETLAEFLGETVTPDVNATSVGSASAAPANNQLQ</sequence>
<gene>
    <name evidence="7" type="primary">oprF_2</name>
    <name evidence="7" type="ORF">DPBNPPHM_03201</name>
</gene>
<dbReference type="Pfam" id="PF00691">
    <property type="entry name" value="OmpA"/>
    <property type="match status" value="1"/>
</dbReference>
<dbReference type="InterPro" id="IPR006665">
    <property type="entry name" value="OmpA-like"/>
</dbReference>
<dbReference type="SUPFAM" id="SSF103088">
    <property type="entry name" value="OmpA-like"/>
    <property type="match status" value="1"/>
</dbReference>
<dbReference type="InterPro" id="IPR050330">
    <property type="entry name" value="Bact_OuterMem_StrucFunc"/>
</dbReference>
<evidence type="ECO:0000313" key="7">
    <source>
        <dbReference type="EMBL" id="CAA0094416.1"/>
    </source>
</evidence>
<dbReference type="PROSITE" id="PS51257">
    <property type="entry name" value="PROKAR_LIPOPROTEIN"/>
    <property type="match status" value="1"/>
</dbReference>
<dbReference type="PROSITE" id="PS51123">
    <property type="entry name" value="OMPA_2"/>
    <property type="match status" value="1"/>
</dbReference>
<evidence type="ECO:0000259" key="6">
    <source>
        <dbReference type="PROSITE" id="PS51123"/>
    </source>
</evidence>
<evidence type="ECO:0000256" key="4">
    <source>
        <dbReference type="PROSITE-ProRule" id="PRU00473"/>
    </source>
</evidence>